<evidence type="ECO:0000256" key="1">
    <source>
        <dbReference type="ARBA" id="ARBA00004370"/>
    </source>
</evidence>
<evidence type="ECO:0000313" key="7">
    <source>
        <dbReference type="Proteomes" id="UP001159428"/>
    </source>
</evidence>
<feature type="compositionally biased region" description="Polar residues" evidence="4">
    <location>
        <begin position="258"/>
        <end position="285"/>
    </location>
</feature>
<feature type="compositionally biased region" description="Polar residues" evidence="4">
    <location>
        <begin position="233"/>
        <end position="246"/>
    </location>
</feature>
<proteinExistence type="predicted"/>
<keyword evidence="3" id="KW-0325">Glycoprotein</keyword>
<dbReference type="AlphaFoldDB" id="A0AAU9X163"/>
<evidence type="ECO:0000256" key="3">
    <source>
        <dbReference type="ARBA" id="ARBA00023180"/>
    </source>
</evidence>
<dbReference type="Proteomes" id="UP001159428">
    <property type="component" value="Unassembled WGS sequence"/>
</dbReference>
<dbReference type="GO" id="GO:0031410">
    <property type="term" value="C:cytoplasmic vesicle"/>
    <property type="evidence" value="ECO:0007669"/>
    <property type="project" value="TreeGrafter"/>
</dbReference>
<dbReference type="InterPro" id="IPR029865">
    <property type="entry name" value="KIAA0319-like"/>
</dbReference>
<dbReference type="PANTHER" id="PTHR46182:SF2">
    <property type="entry name" value="FI19480P1"/>
    <property type="match status" value="1"/>
</dbReference>
<dbReference type="PANTHER" id="PTHR46182">
    <property type="entry name" value="FI19480P1"/>
    <property type="match status" value="1"/>
</dbReference>
<feature type="compositionally biased region" description="Basic and acidic residues" evidence="4">
    <location>
        <begin position="87"/>
        <end position="103"/>
    </location>
</feature>
<feature type="domain" description="MANSC" evidence="5">
    <location>
        <begin position="392"/>
        <end position="462"/>
    </location>
</feature>
<protein>
    <recommendedName>
        <fullName evidence="5">MANSC domain-containing protein</fullName>
    </recommendedName>
</protein>
<reference evidence="6 7" key="1">
    <citation type="submission" date="2022-05" db="EMBL/GenBank/DDBJ databases">
        <authorList>
            <consortium name="Genoscope - CEA"/>
            <person name="William W."/>
        </authorList>
    </citation>
    <scope>NUCLEOTIDE SEQUENCE [LARGE SCALE GENOMIC DNA]</scope>
</reference>
<evidence type="ECO:0000256" key="4">
    <source>
        <dbReference type="SAM" id="MobiDB-lite"/>
    </source>
</evidence>
<accession>A0AAU9X163</accession>
<evidence type="ECO:0000259" key="5">
    <source>
        <dbReference type="Pfam" id="PF23597"/>
    </source>
</evidence>
<keyword evidence="2" id="KW-0472">Membrane</keyword>
<sequence length="700" mass="77641">MITQALLFIGDIAPDIITSYPEDNLIYDDPMEYQRAKRSDVQDDDDKASDDDDELADEGFDDEDEDDEENDENSRTSVGSSYSSGLRKKDEIDQKNAMSEEQRQQQQHESIDDDDDDESGLDEAGWSSGSEDSERSAGESGSAEGRNQSFYASREPVSGGGGDDDASANRDEIEGSSDMNRGQTKLIESEEKKPAVSVHRSKPRNLIKMVLEESRHAEQLEKLETGNHEETSAQDSGSSAALVQQSDDQKVYHKESTVKGNQTELPQNGMSLHQNIPRNSSNETSVTVEDKAKNMVNESASKLLRNTTFPNEKAKDEGRSKPQAKQVDLVRKQEGVRKKSVKKASVGVSHVKHLARKRVHGNHMTSHVVHPQVAKKLSKVVHKKTVNKGSSQMCHTDKIFSGHSLKGSTRAGHFDTLGETPSMHACLQRCCSKHTCDVALLIDGHCFGVACYSKELCEPVPIPHPHFVFSELGLVSKGQKRGEIEKNRVFHCEYGNLTLKNNEQWSGELCGGVVTCKDGIATVKKCPGIPPKPNDCTKPRLVVRHRKGECCTMKWNCKARHCTFNNRVIKHGYKLSDPLCTGVLSCYNGQLHMEYCPKIPQKPKDCARPKLKTISVPGKCCKKLWVCSDKSCKYDGLKLSHGEKLTDASCAVVMECRNGFLHDKQCPGPPPVPRGCINPSLKVKRIPGECCEMNWTCDIR</sequence>
<organism evidence="6 7">
    <name type="scientific">Pocillopora meandrina</name>
    <dbReference type="NCBI Taxonomy" id="46732"/>
    <lineage>
        <taxon>Eukaryota</taxon>
        <taxon>Metazoa</taxon>
        <taxon>Cnidaria</taxon>
        <taxon>Anthozoa</taxon>
        <taxon>Hexacorallia</taxon>
        <taxon>Scleractinia</taxon>
        <taxon>Astrocoeniina</taxon>
        <taxon>Pocilloporidae</taxon>
        <taxon>Pocillopora</taxon>
    </lineage>
</organism>
<feature type="compositionally biased region" description="Low complexity" evidence="4">
    <location>
        <begin position="75"/>
        <end position="84"/>
    </location>
</feature>
<comment type="subcellular location">
    <subcellularLocation>
        <location evidence="1">Membrane</location>
    </subcellularLocation>
</comment>
<dbReference type="Pfam" id="PF23597">
    <property type="entry name" value="KIAA0319_N"/>
    <property type="match status" value="1"/>
</dbReference>
<feature type="compositionally biased region" description="Basic and acidic residues" evidence="4">
    <location>
        <begin position="210"/>
        <end position="231"/>
    </location>
</feature>
<comment type="caution">
    <text evidence="6">The sequence shown here is derived from an EMBL/GenBank/DDBJ whole genome shotgun (WGS) entry which is preliminary data.</text>
</comment>
<feature type="compositionally biased region" description="Basic and acidic residues" evidence="4">
    <location>
        <begin position="247"/>
        <end position="257"/>
    </location>
</feature>
<dbReference type="GO" id="GO:0016020">
    <property type="term" value="C:membrane"/>
    <property type="evidence" value="ECO:0007669"/>
    <property type="project" value="UniProtKB-SubCell"/>
</dbReference>
<feature type="compositionally biased region" description="Acidic residues" evidence="4">
    <location>
        <begin position="42"/>
        <end position="71"/>
    </location>
</feature>
<evidence type="ECO:0000313" key="6">
    <source>
        <dbReference type="EMBL" id="CAH3131831.1"/>
    </source>
</evidence>
<gene>
    <name evidence="6" type="ORF">PMEA_00014849</name>
</gene>
<feature type="compositionally biased region" description="Acidic residues" evidence="4">
    <location>
        <begin position="111"/>
        <end position="121"/>
    </location>
</feature>
<evidence type="ECO:0000256" key="2">
    <source>
        <dbReference type="ARBA" id="ARBA00023136"/>
    </source>
</evidence>
<dbReference type="EMBL" id="CALNXJ010000026">
    <property type="protein sequence ID" value="CAH3131831.1"/>
    <property type="molecule type" value="Genomic_DNA"/>
</dbReference>
<keyword evidence="7" id="KW-1185">Reference proteome</keyword>
<dbReference type="InterPro" id="IPR013980">
    <property type="entry name" value="MANSC_dom"/>
</dbReference>
<name>A0AAU9X163_9CNID</name>
<feature type="region of interest" description="Disordered" evidence="4">
    <location>
        <begin position="34"/>
        <end position="285"/>
    </location>
</feature>
<dbReference type="GO" id="GO:0001764">
    <property type="term" value="P:neuron migration"/>
    <property type="evidence" value="ECO:0007669"/>
    <property type="project" value="TreeGrafter"/>
</dbReference>